<reference evidence="1" key="1">
    <citation type="submission" date="2021-06" db="EMBL/GenBank/DDBJ databases">
        <authorList>
            <person name="Hodson N. C."/>
            <person name="Mongue J. A."/>
            <person name="Jaron S. K."/>
        </authorList>
    </citation>
    <scope>NUCLEOTIDE SEQUENCE</scope>
</reference>
<name>A0A8J2JX94_9HEXA</name>
<keyword evidence="2" id="KW-1185">Reference proteome</keyword>
<proteinExistence type="predicted"/>
<dbReference type="Proteomes" id="UP000708208">
    <property type="component" value="Unassembled WGS sequence"/>
</dbReference>
<comment type="caution">
    <text evidence="1">The sequence shown here is derived from an EMBL/GenBank/DDBJ whole genome shotgun (WGS) entry which is preliminary data.</text>
</comment>
<sequence length="64" mass="7389">MTVLVYIEDSMIQKNQNKPCWIGGLRKQATGKNEDNTEGFFICPTLIVLDTKIFSLIWNKNGRR</sequence>
<accession>A0A8J2JX94</accession>
<dbReference type="EMBL" id="CAJVCH010143020">
    <property type="protein sequence ID" value="CAG7727049.1"/>
    <property type="molecule type" value="Genomic_DNA"/>
</dbReference>
<dbReference type="AlphaFoldDB" id="A0A8J2JX94"/>
<organism evidence="1 2">
    <name type="scientific">Allacma fusca</name>
    <dbReference type="NCBI Taxonomy" id="39272"/>
    <lineage>
        <taxon>Eukaryota</taxon>
        <taxon>Metazoa</taxon>
        <taxon>Ecdysozoa</taxon>
        <taxon>Arthropoda</taxon>
        <taxon>Hexapoda</taxon>
        <taxon>Collembola</taxon>
        <taxon>Symphypleona</taxon>
        <taxon>Sminthuridae</taxon>
        <taxon>Allacma</taxon>
    </lineage>
</organism>
<feature type="non-terminal residue" evidence="1">
    <location>
        <position position="1"/>
    </location>
</feature>
<protein>
    <submittedName>
        <fullName evidence="1">Uncharacterized protein</fullName>
    </submittedName>
</protein>
<evidence type="ECO:0000313" key="1">
    <source>
        <dbReference type="EMBL" id="CAG7727049.1"/>
    </source>
</evidence>
<evidence type="ECO:0000313" key="2">
    <source>
        <dbReference type="Proteomes" id="UP000708208"/>
    </source>
</evidence>
<gene>
    <name evidence="1" type="ORF">AFUS01_LOCUS15916</name>
</gene>